<dbReference type="PANTHER" id="PTHR19367">
    <property type="entry name" value="T-CELL RECEPTOR ALPHA CHAIN V REGION"/>
    <property type="match status" value="1"/>
</dbReference>
<evidence type="ECO:0000256" key="4">
    <source>
        <dbReference type="ARBA" id="ARBA00023319"/>
    </source>
</evidence>
<keyword evidence="3" id="KW-0675">Receptor</keyword>
<sequence>MFLCSLTVFIIMLGVLLTTSCVSQSIAPLDNKVLVHAREDETVTLSCTYKSSGNVEYLHWYRQYLGSRPEYLLMILPGSNIVNYATPPFTRLNTTENHKTVNLIISSAAVSDSALYYCAMKSTVTGNPATLYKNSLQDDGSYQLDQNGHHSHWKETLLLTEVGHLLFLCITDVQLLFLSLSSDSTFACRRLIEDRVCSMWCWCSVLRKPCHCTHSSKALLFTQFLRTKFVPDPILVLLESHTYTFSPFSLNTIYVTSVIHLPQMHFSRHTWLLRLKCRC</sequence>
<keyword evidence="5" id="KW-1279">T cell receptor</keyword>
<dbReference type="Gene3D" id="2.60.40.10">
    <property type="entry name" value="Immunoglobulins"/>
    <property type="match status" value="1"/>
</dbReference>
<dbReference type="InterPro" id="IPR013106">
    <property type="entry name" value="Ig_V-set"/>
</dbReference>
<keyword evidence="1 6" id="KW-0732">Signal</keyword>
<dbReference type="InterPro" id="IPR036179">
    <property type="entry name" value="Ig-like_dom_sf"/>
</dbReference>
<dbReference type="InterPro" id="IPR051287">
    <property type="entry name" value="TCR_variable_region"/>
</dbReference>
<feature type="signal peptide" evidence="6">
    <location>
        <begin position="1"/>
        <end position="23"/>
    </location>
</feature>
<evidence type="ECO:0000256" key="5">
    <source>
        <dbReference type="ARBA" id="ARBA00043266"/>
    </source>
</evidence>
<reference evidence="8" key="2">
    <citation type="submission" date="2025-08" db="UniProtKB">
        <authorList>
            <consortium name="Ensembl"/>
        </authorList>
    </citation>
    <scope>IDENTIFICATION</scope>
</reference>
<protein>
    <recommendedName>
        <fullName evidence="7">Ig-like domain-containing protein</fullName>
    </recommendedName>
</protein>
<dbReference type="SMART" id="SM00406">
    <property type="entry name" value="IGv"/>
    <property type="match status" value="1"/>
</dbReference>
<evidence type="ECO:0000256" key="6">
    <source>
        <dbReference type="SAM" id="SignalP"/>
    </source>
</evidence>
<evidence type="ECO:0000256" key="2">
    <source>
        <dbReference type="ARBA" id="ARBA00023130"/>
    </source>
</evidence>
<dbReference type="Ensembl" id="ENSPNAT00000016272.2">
    <property type="protein sequence ID" value="ENSPNAP00000029299.2"/>
    <property type="gene ID" value="ENSPNAG00000034224.1"/>
</dbReference>
<dbReference type="AlphaFoldDB" id="A0A3B4E237"/>
<evidence type="ECO:0000313" key="9">
    <source>
        <dbReference type="Proteomes" id="UP001501920"/>
    </source>
</evidence>
<evidence type="ECO:0000256" key="1">
    <source>
        <dbReference type="ARBA" id="ARBA00022729"/>
    </source>
</evidence>
<dbReference type="Pfam" id="PF07686">
    <property type="entry name" value="V-set"/>
    <property type="match status" value="1"/>
</dbReference>
<accession>A0A3B4E237</accession>
<reference evidence="8 9" key="1">
    <citation type="submission" date="2020-10" db="EMBL/GenBank/DDBJ databases">
        <title>Pygocentrus nattereri (red-bellied piranha) genome, fPygNat1, primary haplotype.</title>
        <authorList>
            <person name="Myers G."/>
            <person name="Meyer A."/>
            <person name="Karagic N."/>
            <person name="Pippel M."/>
            <person name="Winkler S."/>
            <person name="Tracey A."/>
            <person name="Wood J."/>
            <person name="Formenti G."/>
            <person name="Howe K."/>
            <person name="Fedrigo O."/>
            <person name="Jarvis E.D."/>
        </authorList>
    </citation>
    <scope>NUCLEOTIDE SEQUENCE [LARGE SCALE GENOMIC DNA]</scope>
</reference>
<dbReference type="GO" id="GO:0002250">
    <property type="term" value="P:adaptive immune response"/>
    <property type="evidence" value="ECO:0007669"/>
    <property type="project" value="UniProtKB-KW"/>
</dbReference>
<feature type="chain" id="PRO_5043310341" description="Ig-like domain-containing protein" evidence="6">
    <location>
        <begin position="24"/>
        <end position="279"/>
    </location>
</feature>
<reference evidence="8" key="3">
    <citation type="submission" date="2025-09" db="UniProtKB">
        <authorList>
            <consortium name="Ensembl"/>
        </authorList>
    </citation>
    <scope>IDENTIFICATION</scope>
</reference>
<dbReference type="InterPro" id="IPR007110">
    <property type="entry name" value="Ig-like_dom"/>
</dbReference>
<evidence type="ECO:0000256" key="3">
    <source>
        <dbReference type="ARBA" id="ARBA00023170"/>
    </source>
</evidence>
<keyword evidence="9" id="KW-1185">Reference proteome</keyword>
<dbReference type="InterPro" id="IPR013783">
    <property type="entry name" value="Ig-like_fold"/>
</dbReference>
<keyword evidence="2" id="KW-1064">Adaptive immunity</keyword>
<dbReference type="Proteomes" id="UP001501920">
    <property type="component" value="Chromosome 2"/>
</dbReference>
<dbReference type="InterPro" id="IPR003599">
    <property type="entry name" value="Ig_sub"/>
</dbReference>
<dbReference type="PANTHER" id="PTHR19367:SF18">
    <property type="entry name" value="T CELL RECEPTOR ALPHA VARIABLE 16"/>
    <property type="match status" value="1"/>
</dbReference>
<dbReference type="SMART" id="SM00409">
    <property type="entry name" value="IG"/>
    <property type="match status" value="1"/>
</dbReference>
<keyword evidence="5" id="KW-0391">Immunity</keyword>
<dbReference type="GO" id="GO:0042101">
    <property type="term" value="C:T cell receptor complex"/>
    <property type="evidence" value="ECO:0007669"/>
    <property type="project" value="UniProtKB-KW"/>
</dbReference>
<evidence type="ECO:0000259" key="7">
    <source>
        <dbReference type="PROSITE" id="PS50835"/>
    </source>
</evidence>
<evidence type="ECO:0000313" key="8">
    <source>
        <dbReference type="Ensembl" id="ENSPNAP00000029299.2"/>
    </source>
</evidence>
<name>A0A3B4E237_PYGNA</name>
<feature type="domain" description="Ig-like" evidence="7">
    <location>
        <begin position="28"/>
        <end position="137"/>
    </location>
</feature>
<dbReference type="SUPFAM" id="SSF48726">
    <property type="entry name" value="Immunoglobulin"/>
    <property type="match status" value="1"/>
</dbReference>
<keyword evidence="4" id="KW-0393">Immunoglobulin domain</keyword>
<proteinExistence type="predicted"/>
<dbReference type="PROSITE" id="PS50835">
    <property type="entry name" value="IG_LIKE"/>
    <property type="match status" value="1"/>
</dbReference>
<organism evidence="8 9">
    <name type="scientific">Pygocentrus nattereri</name>
    <name type="common">Red-bellied piranha</name>
    <dbReference type="NCBI Taxonomy" id="42514"/>
    <lineage>
        <taxon>Eukaryota</taxon>
        <taxon>Metazoa</taxon>
        <taxon>Chordata</taxon>
        <taxon>Craniata</taxon>
        <taxon>Vertebrata</taxon>
        <taxon>Euteleostomi</taxon>
        <taxon>Actinopterygii</taxon>
        <taxon>Neopterygii</taxon>
        <taxon>Teleostei</taxon>
        <taxon>Ostariophysi</taxon>
        <taxon>Characiformes</taxon>
        <taxon>Characoidei</taxon>
        <taxon>Pygocentrus</taxon>
    </lineage>
</organism>
<dbReference type="GeneTree" id="ENSGT01120000272048"/>